<evidence type="ECO:0000313" key="1">
    <source>
        <dbReference type="EMBL" id="RKP09359.1"/>
    </source>
</evidence>
<dbReference type="EMBL" id="KZ992520">
    <property type="protein sequence ID" value="RKP09359.1"/>
    <property type="molecule type" value="Genomic_DNA"/>
</dbReference>
<dbReference type="Proteomes" id="UP000271241">
    <property type="component" value="Unassembled WGS sequence"/>
</dbReference>
<name>A0A4V1IX03_9FUNG</name>
<evidence type="ECO:0000313" key="2">
    <source>
        <dbReference type="Proteomes" id="UP000271241"/>
    </source>
</evidence>
<accession>A0A4V1IX03</accession>
<gene>
    <name evidence="1" type="ORF">THASP1DRAFT_22800</name>
</gene>
<dbReference type="AlphaFoldDB" id="A0A4V1IX03"/>
<reference evidence="2" key="1">
    <citation type="journal article" date="2018" name="Nat. Microbiol.">
        <title>Leveraging single-cell genomics to expand the fungal tree of life.</title>
        <authorList>
            <person name="Ahrendt S.R."/>
            <person name="Quandt C.A."/>
            <person name="Ciobanu D."/>
            <person name="Clum A."/>
            <person name="Salamov A."/>
            <person name="Andreopoulos B."/>
            <person name="Cheng J.F."/>
            <person name="Woyke T."/>
            <person name="Pelin A."/>
            <person name="Henrissat B."/>
            <person name="Reynolds N.K."/>
            <person name="Benny G.L."/>
            <person name="Smith M.E."/>
            <person name="James T.Y."/>
            <person name="Grigoriev I.V."/>
        </authorList>
    </citation>
    <scope>NUCLEOTIDE SEQUENCE [LARGE SCALE GENOMIC DNA]</scope>
    <source>
        <strain evidence="2">RSA 1356</strain>
    </source>
</reference>
<sequence length="226" mass="24223">MLDHSSNGSMCYQAAWWMVAPCASSMDVVRAQSTPPAQQRTFTGCTARASPSLLLRRHSTQRKYSSTVIQLSGVNGAITPLSLVRARGGAVRLRKWRLERCAMASSPECTASRSELDMDPTTLVKKNVRGVVGNGGGCSTPGKGADGRQVVVVCACVVGVGRHAQIVRYSAHGSVAPFVKDEYWYEETKAGALVPAPVAGKYATGAVAGAPVVYLRARYYQRNRED</sequence>
<protein>
    <submittedName>
        <fullName evidence="1">Uncharacterized protein</fullName>
    </submittedName>
</protein>
<keyword evidence="2" id="KW-1185">Reference proteome</keyword>
<organism evidence="1 2">
    <name type="scientific">Thamnocephalis sphaerospora</name>
    <dbReference type="NCBI Taxonomy" id="78915"/>
    <lineage>
        <taxon>Eukaryota</taxon>
        <taxon>Fungi</taxon>
        <taxon>Fungi incertae sedis</taxon>
        <taxon>Zoopagomycota</taxon>
        <taxon>Zoopagomycotina</taxon>
        <taxon>Zoopagomycetes</taxon>
        <taxon>Zoopagales</taxon>
        <taxon>Sigmoideomycetaceae</taxon>
        <taxon>Thamnocephalis</taxon>
    </lineage>
</organism>
<proteinExistence type="predicted"/>